<evidence type="ECO:0000313" key="4">
    <source>
        <dbReference type="Proteomes" id="UP000217771"/>
    </source>
</evidence>
<dbReference type="RefSeq" id="WP_095619593.1">
    <property type="nucleotide sequence ID" value="NZ_NSKB01000002.1"/>
</dbReference>
<keyword evidence="1" id="KW-1133">Transmembrane helix</keyword>
<dbReference type="InterPro" id="IPR009936">
    <property type="entry name" value="DUF1468"/>
</dbReference>
<feature type="transmembrane region" description="Helical" evidence="1">
    <location>
        <begin position="87"/>
        <end position="104"/>
    </location>
</feature>
<dbReference type="EMBL" id="NSKB01000002">
    <property type="protein sequence ID" value="PAU77914.1"/>
    <property type="molecule type" value="Genomic_DNA"/>
</dbReference>
<name>A0A2A2EZL5_9GAMM</name>
<dbReference type="AlphaFoldDB" id="A0A2A2EZL5"/>
<comment type="caution">
    <text evidence="3">The sequence shown here is derived from an EMBL/GenBank/DDBJ whole genome shotgun (WGS) entry which is preliminary data.</text>
</comment>
<gene>
    <name evidence="3" type="ORF">CK498_04005</name>
</gene>
<dbReference type="OrthoDB" id="6166065at2"/>
<sequence>MDRDTGKPLFDIFLLVASGIGFYYATTLPSITSAGGITPAFFPKLLSGLIFVCAVPCFIRDSLEWLSQQRERDYKDEGVRGDGPKSAVAQWFFIMVLIIGYALIFERLGYLVSTTLFCFLAVLGMVVLSGEFSNMSSVEKLKSGLSYLVFSIILSSSIFFIFTALFNIPLPN</sequence>
<dbReference type="Proteomes" id="UP000217771">
    <property type="component" value="Unassembled WGS sequence"/>
</dbReference>
<evidence type="ECO:0000259" key="2">
    <source>
        <dbReference type="Pfam" id="PF07331"/>
    </source>
</evidence>
<keyword evidence="1" id="KW-0472">Membrane</keyword>
<evidence type="ECO:0000313" key="3">
    <source>
        <dbReference type="EMBL" id="PAU77914.1"/>
    </source>
</evidence>
<dbReference type="Pfam" id="PF07331">
    <property type="entry name" value="TctB"/>
    <property type="match status" value="1"/>
</dbReference>
<proteinExistence type="predicted"/>
<feature type="domain" description="DUF1468" evidence="2">
    <location>
        <begin position="12"/>
        <end position="171"/>
    </location>
</feature>
<evidence type="ECO:0000256" key="1">
    <source>
        <dbReference type="SAM" id="Phobius"/>
    </source>
</evidence>
<keyword evidence="1" id="KW-0812">Transmembrane</keyword>
<feature type="transmembrane region" description="Helical" evidence="1">
    <location>
        <begin position="110"/>
        <end position="132"/>
    </location>
</feature>
<accession>A0A2A2EZL5</accession>
<reference evidence="3 4" key="1">
    <citation type="submission" date="2017-08" db="EMBL/GenBank/DDBJ databases">
        <title>Halomonas alkalisoli sp. nov., isolated from saline alkaline soil.</title>
        <authorList>
            <person name="Wang D."/>
            <person name="Zhang G."/>
        </authorList>
    </citation>
    <scope>NUCLEOTIDE SEQUENCE [LARGE SCALE GENOMIC DNA]</scope>
    <source>
        <strain evidence="3 4">WRN001</strain>
    </source>
</reference>
<organism evidence="3 4">
    <name type="scientific">Halomonas salipaludis</name>
    <dbReference type="NCBI Taxonomy" id="2032625"/>
    <lineage>
        <taxon>Bacteria</taxon>
        <taxon>Pseudomonadati</taxon>
        <taxon>Pseudomonadota</taxon>
        <taxon>Gammaproteobacteria</taxon>
        <taxon>Oceanospirillales</taxon>
        <taxon>Halomonadaceae</taxon>
        <taxon>Halomonas</taxon>
    </lineage>
</organism>
<feature type="transmembrane region" description="Helical" evidence="1">
    <location>
        <begin position="144"/>
        <end position="166"/>
    </location>
</feature>
<keyword evidence="4" id="KW-1185">Reference proteome</keyword>
<protein>
    <recommendedName>
        <fullName evidence="2">DUF1468 domain-containing protein</fullName>
    </recommendedName>
</protein>
<feature type="transmembrane region" description="Helical" evidence="1">
    <location>
        <begin position="9"/>
        <end position="25"/>
    </location>
</feature>